<protein>
    <recommendedName>
        <fullName evidence="3">Zinc-ribbon domain-containing protein</fullName>
    </recommendedName>
</protein>
<keyword evidence="2" id="KW-0812">Transmembrane</keyword>
<dbReference type="AlphaFoldDB" id="A0A2U9IJR3"/>
<feature type="transmembrane region" description="Helical" evidence="2">
    <location>
        <begin position="193"/>
        <end position="215"/>
    </location>
</feature>
<feature type="transmembrane region" description="Helical" evidence="2">
    <location>
        <begin position="137"/>
        <end position="157"/>
    </location>
</feature>
<feature type="transmembrane region" description="Helical" evidence="2">
    <location>
        <begin position="302"/>
        <end position="325"/>
    </location>
</feature>
<evidence type="ECO:0000313" key="5">
    <source>
        <dbReference type="Proteomes" id="UP000248410"/>
    </source>
</evidence>
<feature type="domain" description="Zinc-ribbon" evidence="3">
    <location>
        <begin position="4"/>
        <end position="24"/>
    </location>
</feature>
<sequence>MTKYCPRCGTPNPDDAKFCMSCGFDFSTLQQPASMPPSQPPIPTSQQPTNQPYQPMPNIQFNTLIPKLTMIGGLLFSIAFILIPIAMILEFSISDIKFGGKSAAIGGVLAGDYIIYLIIGLFALFTSIRRSISSSVIFILGILGFLYMILLGVDAFIAGSSSIGTGIEAVIAGVFILVGIIMSKSNFITTKFIGISIGLVGGILYFLSVSSFYIFTDLAGLLTANSYYYLGFTTMILIAITLYIQPFVRYSKVVDIINKLILNVAYLLFGIGVLVLGAVLVSQGIPSTAGLPSYVAGGEYTMLAAAAIDIPAGVLLLISSIFLMIDSISKITKSFNAGNYASQQYPR</sequence>
<proteinExistence type="predicted"/>
<dbReference type="EMBL" id="CP029288">
    <property type="protein sequence ID" value="AWR96281.1"/>
    <property type="molecule type" value="Genomic_DNA"/>
</dbReference>
<feature type="region of interest" description="Disordered" evidence="1">
    <location>
        <begin position="31"/>
        <end position="51"/>
    </location>
</feature>
<dbReference type="Pfam" id="PF13240">
    <property type="entry name" value="Zn_Ribbon_1"/>
    <property type="match status" value="1"/>
</dbReference>
<feature type="transmembrane region" description="Helical" evidence="2">
    <location>
        <begin position="103"/>
        <end position="125"/>
    </location>
</feature>
<keyword evidence="2" id="KW-0472">Membrane</keyword>
<reference evidence="4 5" key="1">
    <citation type="submission" date="2018-05" db="EMBL/GenBank/DDBJ databases">
        <title>Complete Genome Sequences of Extremely Thermoacidophilic, Metal-Mobilizing Type-Strain Members of the Archaeal Family Sulfolobaceae: Acidianus brierleyi DSM-1651T, Acidianus sulfidivorans DSM-18786T, Metallosphaera hakonensis DSM-7519T, and Metallosphaera prunae DSM-10039T.</title>
        <authorList>
            <person name="Counts J.A."/>
            <person name="Kelly R.M."/>
        </authorList>
    </citation>
    <scope>NUCLEOTIDE SEQUENCE [LARGE SCALE GENOMIC DNA]</scope>
    <source>
        <strain evidence="4 5">JP7</strain>
    </source>
</reference>
<dbReference type="OrthoDB" id="44258at2157"/>
<dbReference type="RefSeq" id="WP_110379171.1">
    <property type="nucleotide sequence ID" value="NZ_CP029288.2"/>
</dbReference>
<dbReference type="GeneID" id="36836529"/>
<evidence type="ECO:0000313" key="4">
    <source>
        <dbReference type="EMBL" id="AWR96281.1"/>
    </source>
</evidence>
<feature type="transmembrane region" description="Helical" evidence="2">
    <location>
        <begin position="68"/>
        <end position="91"/>
    </location>
</feature>
<dbReference type="Proteomes" id="UP000248410">
    <property type="component" value="Chromosome"/>
</dbReference>
<feature type="transmembrane region" description="Helical" evidence="2">
    <location>
        <begin position="163"/>
        <end position="181"/>
    </location>
</feature>
<gene>
    <name evidence="4" type="ORF">DFR86_01130</name>
</gene>
<dbReference type="KEGG" id="asul:DFR86_01130"/>
<name>A0A2U9IJR3_9CREN</name>
<dbReference type="InterPro" id="IPR026870">
    <property type="entry name" value="Zinc_ribbon_dom"/>
</dbReference>
<feature type="transmembrane region" description="Helical" evidence="2">
    <location>
        <begin position="260"/>
        <end position="282"/>
    </location>
</feature>
<evidence type="ECO:0000256" key="2">
    <source>
        <dbReference type="SAM" id="Phobius"/>
    </source>
</evidence>
<feature type="transmembrane region" description="Helical" evidence="2">
    <location>
        <begin position="227"/>
        <end position="248"/>
    </location>
</feature>
<keyword evidence="5" id="KW-1185">Reference proteome</keyword>
<keyword evidence="2" id="KW-1133">Transmembrane helix</keyword>
<feature type="compositionally biased region" description="Pro residues" evidence="1">
    <location>
        <begin position="34"/>
        <end position="43"/>
    </location>
</feature>
<evidence type="ECO:0000259" key="3">
    <source>
        <dbReference type="Pfam" id="PF13240"/>
    </source>
</evidence>
<accession>A0A2U9IJR3</accession>
<organism evidence="4 5">
    <name type="scientific">Acidianus sulfidivorans JP7</name>
    <dbReference type="NCBI Taxonomy" id="619593"/>
    <lineage>
        <taxon>Archaea</taxon>
        <taxon>Thermoproteota</taxon>
        <taxon>Thermoprotei</taxon>
        <taxon>Sulfolobales</taxon>
        <taxon>Sulfolobaceae</taxon>
        <taxon>Acidianus</taxon>
    </lineage>
</organism>
<evidence type="ECO:0000256" key="1">
    <source>
        <dbReference type="SAM" id="MobiDB-lite"/>
    </source>
</evidence>